<dbReference type="EMBL" id="JWZT01004884">
    <property type="protein sequence ID" value="KII62708.1"/>
    <property type="molecule type" value="Genomic_DNA"/>
</dbReference>
<dbReference type="InterPro" id="IPR052775">
    <property type="entry name" value="IUN_hydrolase"/>
</dbReference>
<accession>A0A0C2IBK0</accession>
<evidence type="ECO:0000313" key="3">
    <source>
        <dbReference type="EMBL" id="KII62708.1"/>
    </source>
</evidence>
<dbReference type="Proteomes" id="UP000031668">
    <property type="component" value="Unassembled WGS sequence"/>
</dbReference>
<evidence type="ECO:0000259" key="2">
    <source>
        <dbReference type="Pfam" id="PF01156"/>
    </source>
</evidence>
<dbReference type="PANTHER" id="PTHR46190:SF1">
    <property type="entry name" value="SI:CH211-201H21.5"/>
    <property type="match status" value="1"/>
</dbReference>
<sequence length="264" mass="29462">MLEGPTAWEVNKNINLGRKIKSDGYFGKNALGEIELPAQKLHVSEDMSSVEALLYYTRTYPKEIHAVFIGPLTNLVIAFLADNKFPSRLASITIMGSDSSESSFQNVSPHAEFNAWSDPWAYHILKECIAQLDVPITIVDWTACWTSLLPFSMIEDIKAHISSAAKVNAHLDLFQKFSDDTNVYIKKNFWKNGFLTADLFAVVGLTHPEIFRTLKKANITSVETSGERIGHVTYEVNPQGQLNLVKEIDTIAMAKIIVNTLSKA</sequence>
<name>A0A0C2IBK0_THEKT</name>
<reference evidence="3 4" key="1">
    <citation type="journal article" date="2014" name="Genome Biol. Evol.">
        <title>The genome of the myxosporean Thelohanellus kitauei shows adaptations to nutrient acquisition within its fish host.</title>
        <authorList>
            <person name="Yang Y."/>
            <person name="Xiong J."/>
            <person name="Zhou Z."/>
            <person name="Huo F."/>
            <person name="Miao W."/>
            <person name="Ran C."/>
            <person name="Liu Y."/>
            <person name="Zhang J."/>
            <person name="Feng J."/>
            <person name="Wang M."/>
            <person name="Wang M."/>
            <person name="Wang L."/>
            <person name="Yao B."/>
        </authorList>
    </citation>
    <scope>NUCLEOTIDE SEQUENCE [LARGE SCALE GENOMIC DNA]</scope>
    <source>
        <strain evidence="3">Wuqing</strain>
    </source>
</reference>
<evidence type="ECO:0000313" key="4">
    <source>
        <dbReference type="Proteomes" id="UP000031668"/>
    </source>
</evidence>
<gene>
    <name evidence="3" type="ORF">RF11_13747</name>
</gene>
<dbReference type="PANTHER" id="PTHR46190">
    <property type="entry name" value="SI:CH211-201H21.5-RELATED"/>
    <property type="match status" value="1"/>
</dbReference>
<protein>
    <submittedName>
        <fullName evidence="3">Uridine nucleosidase 1</fullName>
    </submittedName>
</protein>
<comment type="similarity">
    <text evidence="1">Belongs to the IUNH family.</text>
</comment>
<dbReference type="AlphaFoldDB" id="A0A0C2IBK0"/>
<evidence type="ECO:0000256" key="1">
    <source>
        <dbReference type="ARBA" id="ARBA00009176"/>
    </source>
</evidence>
<dbReference type="InterPro" id="IPR036452">
    <property type="entry name" value="Ribo_hydro-like"/>
</dbReference>
<comment type="caution">
    <text evidence="3">The sequence shown here is derived from an EMBL/GenBank/DDBJ whole genome shotgun (WGS) entry which is preliminary data.</text>
</comment>
<dbReference type="SUPFAM" id="SSF53590">
    <property type="entry name" value="Nucleoside hydrolase"/>
    <property type="match status" value="1"/>
</dbReference>
<dbReference type="GO" id="GO:0016799">
    <property type="term" value="F:hydrolase activity, hydrolyzing N-glycosyl compounds"/>
    <property type="evidence" value="ECO:0007669"/>
    <property type="project" value="InterPro"/>
</dbReference>
<dbReference type="Gene3D" id="3.90.245.10">
    <property type="entry name" value="Ribonucleoside hydrolase-like"/>
    <property type="match status" value="1"/>
</dbReference>
<proteinExistence type="inferred from homology"/>
<feature type="domain" description="Inosine/uridine-preferring nucleoside hydrolase" evidence="2">
    <location>
        <begin position="22"/>
        <end position="249"/>
    </location>
</feature>
<keyword evidence="4" id="KW-1185">Reference proteome</keyword>
<organism evidence="3 4">
    <name type="scientific">Thelohanellus kitauei</name>
    <name type="common">Myxosporean</name>
    <dbReference type="NCBI Taxonomy" id="669202"/>
    <lineage>
        <taxon>Eukaryota</taxon>
        <taxon>Metazoa</taxon>
        <taxon>Cnidaria</taxon>
        <taxon>Myxozoa</taxon>
        <taxon>Myxosporea</taxon>
        <taxon>Bivalvulida</taxon>
        <taxon>Platysporina</taxon>
        <taxon>Myxobolidae</taxon>
        <taxon>Thelohanellus</taxon>
    </lineage>
</organism>
<dbReference type="Pfam" id="PF01156">
    <property type="entry name" value="IU_nuc_hydro"/>
    <property type="match status" value="1"/>
</dbReference>
<dbReference type="InterPro" id="IPR001910">
    <property type="entry name" value="Inosine/uridine_hydrolase_dom"/>
</dbReference>
<dbReference type="OrthoDB" id="432381at2759"/>